<dbReference type="Proteomes" id="UP001139981">
    <property type="component" value="Unassembled WGS sequence"/>
</dbReference>
<keyword evidence="2" id="KW-1185">Reference proteome</keyword>
<evidence type="ECO:0000313" key="2">
    <source>
        <dbReference type="Proteomes" id="UP001139981"/>
    </source>
</evidence>
<comment type="caution">
    <text evidence="1">The sequence shown here is derived from an EMBL/GenBank/DDBJ whole genome shotgun (WGS) entry which is preliminary data.</text>
</comment>
<sequence>MKQSALQLADEYKVPTAFAFDEQTAKAKILEAVNEKTAGPEHPHRVRVLLSSNGQLDVQVSLEAKDTSAISLVLDQKPTCCSDSVFVRCKTTFRPMYTEATARLSAEHSGAQVLLFNAQGEITEGNVANVAVGMPDGSGEMQLVTPPVSAGLLAGTMRASLLECGRIVEGRITVDQFKHAVKRGWPVMCMNSVRGLYKVTPIVTEYSDKRAK</sequence>
<proteinExistence type="predicted"/>
<organism evidence="1 2">
    <name type="scientific">Coemansia aciculifera</name>
    <dbReference type="NCBI Taxonomy" id="417176"/>
    <lineage>
        <taxon>Eukaryota</taxon>
        <taxon>Fungi</taxon>
        <taxon>Fungi incertae sedis</taxon>
        <taxon>Zoopagomycota</taxon>
        <taxon>Kickxellomycotina</taxon>
        <taxon>Kickxellomycetes</taxon>
        <taxon>Kickxellales</taxon>
        <taxon>Kickxellaceae</taxon>
        <taxon>Coemansia</taxon>
    </lineage>
</organism>
<accession>A0ACC1M0U4</accession>
<name>A0ACC1M0U4_9FUNG</name>
<dbReference type="EMBL" id="JANBVB010000775">
    <property type="protein sequence ID" value="KAJ2892257.1"/>
    <property type="molecule type" value="Genomic_DNA"/>
</dbReference>
<gene>
    <name evidence="1" type="ORF">IWW38_003287</name>
</gene>
<evidence type="ECO:0000313" key="1">
    <source>
        <dbReference type="EMBL" id="KAJ2892257.1"/>
    </source>
</evidence>
<protein>
    <submittedName>
        <fullName evidence="1">Uncharacterized protein</fullName>
    </submittedName>
</protein>
<reference evidence="1" key="1">
    <citation type="submission" date="2022-07" db="EMBL/GenBank/DDBJ databases">
        <title>Phylogenomic reconstructions and comparative analyses of Kickxellomycotina fungi.</title>
        <authorList>
            <person name="Reynolds N.K."/>
            <person name="Stajich J.E."/>
            <person name="Barry K."/>
            <person name="Grigoriev I.V."/>
            <person name="Crous P."/>
            <person name="Smith M.E."/>
        </authorList>
    </citation>
    <scope>NUCLEOTIDE SEQUENCE</scope>
    <source>
        <strain evidence="1">CBS 190363</strain>
    </source>
</reference>